<name>A0AAI9HWX0_PROST</name>
<dbReference type="EMBL" id="AAZDVE040000002">
    <property type="protein sequence ID" value="EMP9431375.1"/>
    <property type="molecule type" value="Genomic_DNA"/>
</dbReference>
<sequence>MKALAIFGSTARNEREFDSDIDMIGIYEGSIIKSVNHANVSLFLYPEKVLNEKMLSGDLFALHLVKESIPIFGEETLNKIYSRFKYKDSYREEMDTSLMLAFKILNLYEELTVFNEANKKLVWSLRTFIISISAQDQTPVFSKKLIAGYLKLLSINSESILRLINMKSMKSKLPKCILNEFKSLFDELYVKFGSKHLLANESLINDIIDGIKGSDKVSDY</sequence>
<dbReference type="AlphaFoldDB" id="A0AAI9HWX0"/>
<reference evidence="1" key="1">
    <citation type="submission" date="2024-02" db="EMBL/GenBank/DDBJ databases">
        <authorList>
            <consortium name="Clinical and Environmental Microbiology Branch: Whole genome sequencing antimicrobial resistance pathogens in the healthcare setting"/>
        </authorList>
    </citation>
    <scope>NUCLEOTIDE SEQUENCE</scope>
    <source>
        <strain evidence="1">2020GO-00142</strain>
    </source>
</reference>
<evidence type="ECO:0008006" key="2">
    <source>
        <dbReference type="Google" id="ProtNLM"/>
    </source>
</evidence>
<organism evidence="1">
    <name type="scientific">Providencia stuartii</name>
    <dbReference type="NCBI Taxonomy" id="588"/>
    <lineage>
        <taxon>Bacteria</taxon>
        <taxon>Pseudomonadati</taxon>
        <taxon>Pseudomonadota</taxon>
        <taxon>Gammaproteobacteria</taxon>
        <taxon>Enterobacterales</taxon>
        <taxon>Morganellaceae</taxon>
        <taxon>Providencia</taxon>
    </lineage>
</organism>
<gene>
    <name evidence="1" type="ORF">JRA39_000368</name>
</gene>
<accession>A0AAI9HWX0</accession>
<comment type="caution">
    <text evidence="1">The sequence shown here is derived from an EMBL/GenBank/DDBJ whole genome shotgun (WGS) entry which is preliminary data.</text>
</comment>
<dbReference type="InterPro" id="IPR043519">
    <property type="entry name" value="NT_sf"/>
</dbReference>
<dbReference type="SUPFAM" id="SSF81301">
    <property type="entry name" value="Nucleotidyltransferase"/>
    <property type="match status" value="1"/>
</dbReference>
<dbReference type="Gene3D" id="3.30.460.10">
    <property type="entry name" value="Beta Polymerase, domain 2"/>
    <property type="match status" value="1"/>
</dbReference>
<proteinExistence type="predicted"/>
<protein>
    <recommendedName>
        <fullName evidence="2">Polymerase nucleotidyl transferase domain-containing protein</fullName>
    </recommendedName>
</protein>
<evidence type="ECO:0000313" key="1">
    <source>
        <dbReference type="EMBL" id="EMP9431375.1"/>
    </source>
</evidence>